<evidence type="ECO:0000313" key="7">
    <source>
        <dbReference type="EMBL" id="CAH1779332.1"/>
    </source>
</evidence>
<dbReference type="InterPro" id="IPR000971">
    <property type="entry name" value="Globin"/>
</dbReference>
<dbReference type="GO" id="GO:0046872">
    <property type="term" value="F:metal ion binding"/>
    <property type="evidence" value="ECO:0007669"/>
    <property type="project" value="UniProtKB-KW"/>
</dbReference>
<dbReference type="OrthoDB" id="8751793at2759"/>
<dbReference type="Gene3D" id="1.10.490.10">
    <property type="entry name" value="Globins"/>
    <property type="match status" value="1"/>
</dbReference>
<dbReference type="GO" id="GO:0005344">
    <property type="term" value="F:oxygen carrier activity"/>
    <property type="evidence" value="ECO:0007669"/>
    <property type="project" value="UniProtKB-KW"/>
</dbReference>
<dbReference type="EMBL" id="CAIIXF020000003">
    <property type="protein sequence ID" value="CAH1779332.1"/>
    <property type="molecule type" value="Genomic_DNA"/>
</dbReference>
<dbReference type="InterPro" id="IPR012292">
    <property type="entry name" value="Globin/Proto"/>
</dbReference>
<keyword evidence="1 5" id="KW-0813">Transport</keyword>
<accession>A0A8S4NCQ3</accession>
<sequence>MYDVIIEWAKLYYNSKEYCHAYVFCISLHFGRRQTVMSKLLVILALAVCAFVAVKADKCSQLQAMKVKTQWGEIYADDSENRAPVCVAIFRALFKKDPATKPLFSRVGSDDTNSPIFKAHCLRLLGGLDMTISLLDTPTVLEQTLIHLNEQHLARPGVKRIYFDAMGNVLDEILTLVYPPYDRNAWAPCWSTIVDGISKGLP</sequence>
<evidence type="ECO:0000256" key="1">
    <source>
        <dbReference type="ARBA" id="ARBA00022448"/>
    </source>
</evidence>
<dbReference type="InterPro" id="IPR009050">
    <property type="entry name" value="Globin-like_sf"/>
</dbReference>
<keyword evidence="8" id="KW-1185">Reference proteome</keyword>
<dbReference type="CDD" id="cd01040">
    <property type="entry name" value="Mb-like"/>
    <property type="match status" value="1"/>
</dbReference>
<keyword evidence="3" id="KW-0479">Metal-binding</keyword>
<protein>
    <recommendedName>
        <fullName evidence="6">Globin domain-containing protein</fullName>
    </recommendedName>
</protein>
<comment type="similarity">
    <text evidence="5">Belongs to the globin family.</text>
</comment>
<dbReference type="SMR" id="A0A8S4NCQ3"/>
<reference evidence="7" key="1">
    <citation type="submission" date="2022-03" db="EMBL/GenBank/DDBJ databases">
        <authorList>
            <person name="Martin C."/>
        </authorList>
    </citation>
    <scope>NUCLEOTIDE SEQUENCE</scope>
</reference>
<dbReference type="AlphaFoldDB" id="A0A8S4NCQ3"/>
<dbReference type="Pfam" id="PF00042">
    <property type="entry name" value="Globin"/>
    <property type="match status" value="1"/>
</dbReference>
<dbReference type="InterPro" id="IPR044399">
    <property type="entry name" value="Mb-like_M"/>
</dbReference>
<dbReference type="Proteomes" id="UP000749559">
    <property type="component" value="Unassembled WGS sequence"/>
</dbReference>
<dbReference type="GO" id="GO:0020037">
    <property type="term" value="F:heme binding"/>
    <property type="evidence" value="ECO:0007669"/>
    <property type="project" value="InterPro"/>
</dbReference>
<name>A0A8S4NCQ3_OWEFU</name>
<keyword evidence="2 5" id="KW-0349">Heme</keyword>
<feature type="domain" description="Globin" evidence="6">
    <location>
        <begin position="58"/>
        <end position="202"/>
    </location>
</feature>
<proteinExistence type="inferred from homology"/>
<keyword evidence="4" id="KW-0408">Iron</keyword>
<comment type="caution">
    <text evidence="7">The sequence shown here is derived from an EMBL/GenBank/DDBJ whole genome shotgun (WGS) entry which is preliminary data.</text>
</comment>
<evidence type="ECO:0000256" key="5">
    <source>
        <dbReference type="RuleBase" id="RU000356"/>
    </source>
</evidence>
<organism evidence="7 8">
    <name type="scientific">Owenia fusiformis</name>
    <name type="common">Polychaete worm</name>
    <dbReference type="NCBI Taxonomy" id="6347"/>
    <lineage>
        <taxon>Eukaryota</taxon>
        <taxon>Metazoa</taxon>
        <taxon>Spiralia</taxon>
        <taxon>Lophotrochozoa</taxon>
        <taxon>Annelida</taxon>
        <taxon>Polychaeta</taxon>
        <taxon>Sedentaria</taxon>
        <taxon>Canalipalpata</taxon>
        <taxon>Sabellida</taxon>
        <taxon>Oweniida</taxon>
        <taxon>Oweniidae</taxon>
        <taxon>Owenia</taxon>
    </lineage>
</organism>
<dbReference type="GO" id="GO:0019825">
    <property type="term" value="F:oxygen binding"/>
    <property type="evidence" value="ECO:0007669"/>
    <property type="project" value="InterPro"/>
</dbReference>
<evidence type="ECO:0000256" key="3">
    <source>
        <dbReference type="ARBA" id="ARBA00022723"/>
    </source>
</evidence>
<evidence type="ECO:0000256" key="4">
    <source>
        <dbReference type="ARBA" id="ARBA00023004"/>
    </source>
</evidence>
<dbReference type="SUPFAM" id="SSF46458">
    <property type="entry name" value="Globin-like"/>
    <property type="match status" value="1"/>
</dbReference>
<gene>
    <name evidence="7" type="ORF">OFUS_LOCUS6150</name>
</gene>
<dbReference type="PROSITE" id="PS01033">
    <property type="entry name" value="GLOBIN"/>
    <property type="match status" value="1"/>
</dbReference>
<evidence type="ECO:0000256" key="2">
    <source>
        <dbReference type="ARBA" id="ARBA00022617"/>
    </source>
</evidence>
<evidence type="ECO:0000259" key="6">
    <source>
        <dbReference type="PROSITE" id="PS01033"/>
    </source>
</evidence>
<evidence type="ECO:0000313" key="8">
    <source>
        <dbReference type="Proteomes" id="UP000749559"/>
    </source>
</evidence>
<keyword evidence="5" id="KW-0561">Oxygen transport</keyword>